<gene>
    <name evidence="1" type="ORF">VZT92_005445</name>
</gene>
<organism evidence="1 2">
    <name type="scientific">Zoarces viviparus</name>
    <name type="common">Viviparous eelpout</name>
    <name type="synonym">Blennius viviparus</name>
    <dbReference type="NCBI Taxonomy" id="48416"/>
    <lineage>
        <taxon>Eukaryota</taxon>
        <taxon>Metazoa</taxon>
        <taxon>Chordata</taxon>
        <taxon>Craniata</taxon>
        <taxon>Vertebrata</taxon>
        <taxon>Euteleostomi</taxon>
        <taxon>Actinopterygii</taxon>
        <taxon>Neopterygii</taxon>
        <taxon>Teleostei</taxon>
        <taxon>Neoteleostei</taxon>
        <taxon>Acanthomorphata</taxon>
        <taxon>Eupercaria</taxon>
        <taxon>Perciformes</taxon>
        <taxon>Cottioidei</taxon>
        <taxon>Zoarcales</taxon>
        <taxon>Zoarcidae</taxon>
        <taxon>Zoarcinae</taxon>
        <taxon>Zoarces</taxon>
    </lineage>
</organism>
<name>A0AAW1FUG6_ZOAVI</name>
<accession>A0AAW1FUG6</accession>
<protein>
    <submittedName>
        <fullName evidence="1">Uncharacterized protein</fullName>
    </submittedName>
</protein>
<dbReference type="AlphaFoldDB" id="A0AAW1FUG6"/>
<keyword evidence="2" id="KW-1185">Reference proteome</keyword>
<comment type="caution">
    <text evidence="1">The sequence shown here is derived from an EMBL/GenBank/DDBJ whole genome shotgun (WGS) entry which is preliminary data.</text>
</comment>
<sequence>MHVRMRLPPAPPPPRLHRRCPAFCIPPRRTRHCSRGCDSRSSFSISRSFASAASSKASISHKHPSTSEQHTPPLSQISFLQQPCVVQASSQAVPTWASLPLFPSARLGSPPQQSPISRRHHPLSVAPGRKKQASCLFFLQKCLLAGQLVFHCPFGG</sequence>
<dbReference type="Proteomes" id="UP001488805">
    <property type="component" value="Unassembled WGS sequence"/>
</dbReference>
<reference evidence="1 2" key="1">
    <citation type="journal article" date="2024" name="Genome Biol. Evol.">
        <title>Chromosome-level genome assembly of the viviparous eelpout Zoarces viviparus.</title>
        <authorList>
            <person name="Fuhrmann N."/>
            <person name="Brasseur M.V."/>
            <person name="Bakowski C.E."/>
            <person name="Podsiadlowski L."/>
            <person name="Prost S."/>
            <person name="Krehenwinkel H."/>
            <person name="Mayer C."/>
        </authorList>
    </citation>
    <scope>NUCLEOTIDE SEQUENCE [LARGE SCALE GENOMIC DNA]</scope>
    <source>
        <strain evidence="1">NO-MEL_2022_Ind0_liver</strain>
    </source>
</reference>
<evidence type="ECO:0000313" key="2">
    <source>
        <dbReference type="Proteomes" id="UP001488805"/>
    </source>
</evidence>
<proteinExistence type="predicted"/>
<evidence type="ECO:0000313" key="1">
    <source>
        <dbReference type="EMBL" id="KAK9537870.1"/>
    </source>
</evidence>
<dbReference type="EMBL" id="JBCEZU010000034">
    <property type="protein sequence ID" value="KAK9537870.1"/>
    <property type="molecule type" value="Genomic_DNA"/>
</dbReference>